<evidence type="ECO:0000313" key="7">
    <source>
        <dbReference type="EMBL" id="TKD50001.1"/>
    </source>
</evidence>
<keyword evidence="8" id="KW-1185">Reference proteome</keyword>
<dbReference type="PANTHER" id="PTHR42742">
    <property type="entry name" value="TRANSCRIPTIONAL REPRESSOR MPRA"/>
    <property type="match status" value="1"/>
</dbReference>
<sequence>MSETPLFAGIEAGGTKFVLAIGRAGGEVIEHARIETEAPQPTIAACLAFFDAAVARHGPVGGVGIGSFGPAGVHRDSADWGHILPTPKPGWSGTDLVTPFTYRLRCPAAFDTDVNAAMLAEHRLGAARGCASAAYVTVGTGIGGGAMLDGRLVHGWRHPEMGHLRVARHTDDHAFAGICPFHGDCLEGLASGPAIAARWGASLSEMPADHAAHEIIAWYLAQLAIALQALFSCERLVMGGGVLATPGLLTRIREQADALNASYFGTPGEGAPWIVAPGLGDAAGLRGALLMAEDAARR</sequence>
<keyword evidence="3" id="KW-0862">Zinc</keyword>
<dbReference type="Gene3D" id="3.30.420.40">
    <property type="match status" value="2"/>
</dbReference>
<evidence type="ECO:0000256" key="2">
    <source>
        <dbReference type="ARBA" id="ARBA00022723"/>
    </source>
</evidence>
<evidence type="ECO:0000256" key="1">
    <source>
        <dbReference type="ARBA" id="ARBA00001946"/>
    </source>
</evidence>
<dbReference type="EMBL" id="SWKR01000002">
    <property type="protein sequence ID" value="TKD50001.1"/>
    <property type="molecule type" value="Genomic_DNA"/>
</dbReference>
<dbReference type="InterPro" id="IPR049874">
    <property type="entry name" value="ROK_cs"/>
</dbReference>
<dbReference type="EC" id="2.7.1.4" evidence="5"/>
<evidence type="ECO:0000256" key="4">
    <source>
        <dbReference type="ARBA" id="ARBA00022842"/>
    </source>
</evidence>
<gene>
    <name evidence="7" type="ORF">FBR43_03940</name>
</gene>
<dbReference type="PROSITE" id="PS01125">
    <property type="entry name" value="ROK"/>
    <property type="match status" value="1"/>
</dbReference>
<keyword evidence="2" id="KW-0479">Metal-binding</keyword>
<dbReference type="AlphaFoldDB" id="A0A4U1KZX9"/>
<name>A0A4U1KZX9_9SPHN</name>
<dbReference type="GO" id="GO:0046872">
    <property type="term" value="F:metal ion binding"/>
    <property type="evidence" value="ECO:0007669"/>
    <property type="project" value="UniProtKB-KW"/>
</dbReference>
<organism evidence="7 8">
    <name type="scientific">Sphingomonas baiyangensis</name>
    <dbReference type="NCBI Taxonomy" id="2572576"/>
    <lineage>
        <taxon>Bacteria</taxon>
        <taxon>Pseudomonadati</taxon>
        <taxon>Pseudomonadota</taxon>
        <taxon>Alphaproteobacteria</taxon>
        <taxon>Sphingomonadales</taxon>
        <taxon>Sphingomonadaceae</taxon>
        <taxon>Sphingomonas</taxon>
    </lineage>
</organism>
<dbReference type="InterPro" id="IPR000600">
    <property type="entry name" value="ROK"/>
</dbReference>
<dbReference type="CDD" id="cd24067">
    <property type="entry name" value="ASKHA_NBD_ROK_BsFRK-like"/>
    <property type="match status" value="1"/>
</dbReference>
<dbReference type="SUPFAM" id="SSF53067">
    <property type="entry name" value="Actin-like ATPase domain"/>
    <property type="match status" value="1"/>
</dbReference>
<dbReference type="PANTHER" id="PTHR42742:SF3">
    <property type="entry name" value="FRUCTOKINASE"/>
    <property type="match status" value="1"/>
</dbReference>
<keyword evidence="4" id="KW-0460">Magnesium</keyword>
<comment type="caution">
    <text evidence="7">The sequence shown here is derived from an EMBL/GenBank/DDBJ whole genome shotgun (WGS) entry which is preliminary data.</text>
</comment>
<proteinExistence type="predicted"/>
<evidence type="ECO:0000256" key="3">
    <source>
        <dbReference type="ARBA" id="ARBA00022833"/>
    </source>
</evidence>
<reference evidence="7 8" key="1">
    <citation type="submission" date="2019-04" db="EMBL/GenBank/DDBJ databases">
        <authorList>
            <person name="Yang Y."/>
            <person name="Wei D."/>
        </authorList>
    </citation>
    <scope>NUCLEOTIDE SEQUENCE [LARGE SCALE GENOMIC DNA]</scope>
    <source>
        <strain evidence="7 8">L-1-4w-11</strain>
    </source>
</reference>
<dbReference type="RefSeq" id="WP_136941943.1">
    <property type="nucleotide sequence ID" value="NZ_SWKR01000002.1"/>
</dbReference>
<comment type="cofactor">
    <cofactor evidence="1">
        <name>Mg(2+)</name>
        <dbReference type="ChEBI" id="CHEBI:18420"/>
    </cofactor>
</comment>
<protein>
    <recommendedName>
        <fullName evidence="5">fructokinase</fullName>
        <ecNumber evidence="5">2.7.1.4</ecNumber>
    </recommendedName>
</protein>
<evidence type="ECO:0000256" key="6">
    <source>
        <dbReference type="ARBA" id="ARBA00048451"/>
    </source>
</evidence>
<dbReference type="Proteomes" id="UP000309138">
    <property type="component" value="Unassembled WGS sequence"/>
</dbReference>
<dbReference type="InterPro" id="IPR043129">
    <property type="entry name" value="ATPase_NBD"/>
</dbReference>
<evidence type="ECO:0000256" key="5">
    <source>
        <dbReference type="ARBA" id="ARBA00038887"/>
    </source>
</evidence>
<comment type="catalytic activity">
    <reaction evidence="6">
        <text>D-fructose + ATP = D-fructose 6-phosphate + ADP + H(+)</text>
        <dbReference type="Rhea" id="RHEA:16125"/>
        <dbReference type="ChEBI" id="CHEBI:15378"/>
        <dbReference type="ChEBI" id="CHEBI:30616"/>
        <dbReference type="ChEBI" id="CHEBI:37721"/>
        <dbReference type="ChEBI" id="CHEBI:61527"/>
        <dbReference type="ChEBI" id="CHEBI:456216"/>
        <dbReference type="EC" id="2.7.1.4"/>
    </reaction>
</comment>
<evidence type="ECO:0000313" key="8">
    <source>
        <dbReference type="Proteomes" id="UP000309138"/>
    </source>
</evidence>
<dbReference type="GO" id="GO:0008865">
    <property type="term" value="F:fructokinase activity"/>
    <property type="evidence" value="ECO:0007669"/>
    <property type="project" value="UniProtKB-EC"/>
</dbReference>
<dbReference type="OrthoDB" id="9783435at2"/>
<accession>A0A4U1KZX9</accession>
<dbReference type="Pfam" id="PF00480">
    <property type="entry name" value="ROK"/>
    <property type="match status" value="1"/>
</dbReference>
<dbReference type="InterPro" id="IPR051804">
    <property type="entry name" value="Carb_Metab_Reg_Kinase/Isom"/>
</dbReference>